<evidence type="ECO:0000256" key="7">
    <source>
        <dbReference type="ARBA" id="ARBA00047848"/>
    </source>
</evidence>
<dbReference type="NCBIfam" id="NF008866">
    <property type="entry name" value="PRK11899.1"/>
    <property type="match status" value="1"/>
</dbReference>
<dbReference type="SUPFAM" id="SSF53850">
    <property type="entry name" value="Periplasmic binding protein-like II"/>
    <property type="match status" value="1"/>
</dbReference>
<feature type="domain" description="Prephenate dehydratase" evidence="9">
    <location>
        <begin position="19"/>
        <end position="194"/>
    </location>
</feature>
<dbReference type="InterPro" id="IPR008242">
    <property type="entry name" value="Chor_mutase/pphenate_deHydtase"/>
</dbReference>
<keyword evidence="3" id="KW-0028">Amino-acid biosynthesis</keyword>
<comment type="caution">
    <text evidence="11">The sequence shown here is derived from an EMBL/GenBank/DDBJ whole genome shotgun (WGS) entry which is preliminary data.</text>
</comment>
<gene>
    <name evidence="11" type="ORF">DFH01_03615</name>
</gene>
<dbReference type="GO" id="GO:0009094">
    <property type="term" value="P:L-phenylalanine biosynthetic process"/>
    <property type="evidence" value="ECO:0007669"/>
    <property type="project" value="UniProtKB-UniPathway"/>
</dbReference>
<evidence type="ECO:0000256" key="2">
    <source>
        <dbReference type="ARBA" id="ARBA00013147"/>
    </source>
</evidence>
<evidence type="ECO:0000313" key="11">
    <source>
        <dbReference type="EMBL" id="PWS38387.1"/>
    </source>
</evidence>
<name>A0A317FJZ0_9PROT</name>
<evidence type="ECO:0000256" key="1">
    <source>
        <dbReference type="ARBA" id="ARBA00004741"/>
    </source>
</evidence>
<keyword evidence="6" id="KW-0456">Lyase</keyword>
<dbReference type="GO" id="GO:0005737">
    <property type="term" value="C:cytoplasm"/>
    <property type="evidence" value="ECO:0007669"/>
    <property type="project" value="TreeGrafter"/>
</dbReference>
<dbReference type="SUPFAM" id="SSF55021">
    <property type="entry name" value="ACT-like"/>
    <property type="match status" value="1"/>
</dbReference>
<accession>A0A317FJZ0</accession>
<dbReference type="PROSITE" id="PS51671">
    <property type="entry name" value="ACT"/>
    <property type="match status" value="1"/>
</dbReference>
<dbReference type="Gene3D" id="3.40.190.10">
    <property type="entry name" value="Periplasmic binding protein-like II"/>
    <property type="match status" value="2"/>
</dbReference>
<comment type="catalytic activity">
    <reaction evidence="7">
        <text>prephenate + H(+) = 3-phenylpyruvate + CO2 + H2O</text>
        <dbReference type="Rhea" id="RHEA:21648"/>
        <dbReference type="ChEBI" id="CHEBI:15377"/>
        <dbReference type="ChEBI" id="CHEBI:15378"/>
        <dbReference type="ChEBI" id="CHEBI:16526"/>
        <dbReference type="ChEBI" id="CHEBI:18005"/>
        <dbReference type="ChEBI" id="CHEBI:29934"/>
        <dbReference type="EC" id="4.2.1.51"/>
    </reaction>
</comment>
<evidence type="ECO:0000259" key="10">
    <source>
        <dbReference type="PROSITE" id="PS51671"/>
    </source>
</evidence>
<comment type="pathway">
    <text evidence="1">Amino-acid biosynthesis; L-phenylalanine biosynthesis; phenylpyruvate from prephenate: step 1/1.</text>
</comment>
<dbReference type="Proteomes" id="UP000245765">
    <property type="component" value="Unassembled WGS sequence"/>
</dbReference>
<dbReference type="Gene3D" id="3.30.70.260">
    <property type="match status" value="1"/>
</dbReference>
<sequence>MDSTAAAPRQTASPEGGQIIAFQGMPGAYSDLSCRHAYPGWTTLPCASFEAAMQAVREGRAALAMLPCENSLAGRVPDIHRLLPDSGLHVVGEHFQRVEHCLLAPKGASIATLKRAHSHPMALGQVLRVLKELDLQAVIEADTAGAAKLIAERGGIEDAAIASELAAAVYGLEILRRNVEDEAHNTTRFYVMSRTPLSPPYGEGHWVTSFVFRVRNIPAALYKALGGFATNGVNMTKLESYMVNGEFTATQFLADVDGKPDEPALARALEELAFFSADLRILGTYPAHPYRLAQREGN</sequence>
<dbReference type="InterPro" id="IPR045865">
    <property type="entry name" value="ACT-like_dom_sf"/>
</dbReference>
<dbReference type="InterPro" id="IPR001086">
    <property type="entry name" value="Preph_deHydtase"/>
</dbReference>
<evidence type="ECO:0000313" key="12">
    <source>
        <dbReference type="Proteomes" id="UP000245765"/>
    </source>
</evidence>
<dbReference type="RefSeq" id="WP_109869008.1">
    <property type="nucleotide sequence ID" value="NZ_QGNA01000001.1"/>
</dbReference>
<evidence type="ECO:0000256" key="4">
    <source>
        <dbReference type="ARBA" id="ARBA00023141"/>
    </source>
</evidence>
<keyword evidence="5" id="KW-0584">Phenylalanine biosynthesis</keyword>
<dbReference type="Pfam" id="PF00800">
    <property type="entry name" value="PDT"/>
    <property type="match status" value="1"/>
</dbReference>
<dbReference type="GO" id="GO:0004664">
    <property type="term" value="F:prephenate dehydratase activity"/>
    <property type="evidence" value="ECO:0007669"/>
    <property type="project" value="UniProtKB-EC"/>
</dbReference>
<feature type="site" description="Essential for prephenate dehydratase activity" evidence="8">
    <location>
        <position position="187"/>
    </location>
</feature>
<dbReference type="EC" id="4.2.1.51" evidence="2"/>
<dbReference type="CDD" id="cd04905">
    <property type="entry name" value="ACT_CM-PDT"/>
    <property type="match status" value="1"/>
</dbReference>
<keyword evidence="12" id="KW-1185">Reference proteome</keyword>
<evidence type="ECO:0000259" key="9">
    <source>
        <dbReference type="PROSITE" id="PS51171"/>
    </source>
</evidence>
<dbReference type="OrthoDB" id="9802281at2"/>
<evidence type="ECO:0000256" key="6">
    <source>
        <dbReference type="ARBA" id="ARBA00023239"/>
    </source>
</evidence>
<dbReference type="UniPathway" id="UPA00121">
    <property type="reaction ID" value="UER00345"/>
</dbReference>
<evidence type="ECO:0000256" key="5">
    <source>
        <dbReference type="ARBA" id="ARBA00023222"/>
    </source>
</evidence>
<dbReference type="PANTHER" id="PTHR21022">
    <property type="entry name" value="PREPHENATE DEHYDRATASE P PROTEIN"/>
    <property type="match status" value="1"/>
</dbReference>
<evidence type="ECO:0000256" key="3">
    <source>
        <dbReference type="ARBA" id="ARBA00022605"/>
    </source>
</evidence>
<dbReference type="PIRSF" id="PIRSF001500">
    <property type="entry name" value="Chor_mut_pdt_Ppr"/>
    <property type="match status" value="1"/>
</dbReference>
<reference evidence="12" key="1">
    <citation type="submission" date="2018-05" db="EMBL/GenBank/DDBJ databases">
        <authorList>
            <person name="Du Z."/>
            <person name="Wang X."/>
        </authorList>
    </citation>
    <scope>NUCLEOTIDE SEQUENCE [LARGE SCALE GENOMIC DNA]</scope>
    <source>
        <strain evidence="12">CQN31</strain>
    </source>
</reference>
<feature type="domain" description="ACT" evidence="10">
    <location>
        <begin position="209"/>
        <end position="286"/>
    </location>
</feature>
<organism evidence="11 12">
    <name type="scientific">Falsiroseomonas bella</name>
    <dbReference type="NCBI Taxonomy" id="2184016"/>
    <lineage>
        <taxon>Bacteria</taxon>
        <taxon>Pseudomonadati</taxon>
        <taxon>Pseudomonadota</taxon>
        <taxon>Alphaproteobacteria</taxon>
        <taxon>Acetobacterales</taxon>
        <taxon>Roseomonadaceae</taxon>
        <taxon>Falsiroseomonas</taxon>
    </lineage>
</organism>
<dbReference type="InterPro" id="IPR002912">
    <property type="entry name" value="ACT_dom"/>
</dbReference>
<dbReference type="PROSITE" id="PS51171">
    <property type="entry name" value="PREPHENATE_DEHYDR_3"/>
    <property type="match status" value="1"/>
</dbReference>
<proteinExistence type="predicted"/>
<dbReference type="CDD" id="cd13631">
    <property type="entry name" value="PBP2_Ct-PDT_like"/>
    <property type="match status" value="1"/>
</dbReference>
<evidence type="ECO:0000256" key="8">
    <source>
        <dbReference type="PIRSR" id="PIRSR001500-2"/>
    </source>
</evidence>
<dbReference type="AlphaFoldDB" id="A0A317FJZ0"/>
<dbReference type="EMBL" id="QGNA01000001">
    <property type="protein sequence ID" value="PWS38387.1"/>
    <property type="molecule type" value="Genomic_DNA"/>
</dbReference>
<keyword evidence="4" id="KW-0057">Aromatic amino acid biosynthesis</keyword>
<protein>
    <recommendedName>
        <fullName evidence="2">prephenate dehydratase</fullName>
        <ecNumber evidence="2">4.2.1.51</ecNumber>
    </recommendedName>
</protein>
<dbReference type="PANTHER" id="PTHR21022:SF19">
    <property type="entry name" value="PREPHENATE DEHYDRATASE-RELATED"/>
    <property type="match status" value="1"/>
</dbReference>